<dbReference type="AlphaFoldDB" id="A0A6J5HLZ5"/>
<dbReference type="Proteomes" id="UP000509782">
    <property type="component" value="Chromosome"/>
</dbReference>
<accession>A0A6J5HLZ5</accession>
<gene>
    <name evidence="2" type="ORF">FOC81_04480</name>
</gene>
<evidence type="ECO:0000313" key="3">
    <source>
        <dbReference type="Proteomes" id="UP000509782"/>
    </source>
</evidence>
<dbReference type="RefSeq" id="WP_174715800.1">
    <property type="nucleotide sequence ID" value="NZ_CADIKP010000010.1"/>
</dbReference>
<evidence type="ECO:0000256" key="1">
    <source>
        <dbReference type="SAM" id="SignalP"/>
    </source>
</evidence>
<sequence>MKRAQTSLFGLSTFLGLFFTPFGLSPAFAQNEQDCANAEQLARLALDDFPGMHGKLLMEISDEGGLRELSKPAPGYKSCQLFVQHSLRADSPTLICDLMKSFDVAPLKGVQTQGIMQNWRGTLDSVASDLGKCLGVKPVKRIPSKIKDGYEAERWYLFADRPQQSRFADVVFILMLDQPKDGIAFDRSHQVKAQLWVERRDNKKMIDTLSKQPPKNPKLIDFFQFAGLRFGDGVADMKNTYGEPLNVNVDKEGATHVYNYGDKKGGIYVATNSTSGKVQYVYLRSEDAPFWLRRRGVDDIKINLLGLHKSDVTARLGLPKSVNDEELHWDTIVDGKAVFLSMRCTDEDQGRCTRMTVGWVH</sequence>
<dbReference type="EMBL" id="CP054569">
    <property type="protein sequence ID" value="QKQ45989.1"/>
    <property type="molecule type" value="Genomic_DNA"/>
</dbReference>
<feature type="chain" id="PRO_5030157657" evidence="1">
    <location>
        <begin position="30"/>
        <end position="361"/>
    </location>
</feature>
<keyword evidence="1" id="KW-0732">Signal</keyword>
<evidence type="ECO:0000313" key="2">
    <source>
        <dbReference type="EMBL" id="QKQ45989.1"/>
    </source>
</evidence>
<feature type="signal peptide" evidence="1">
    <location>
        <begin position="1"/>
        <end position="29"/>
    </location>
</feature>
<organism evidence="2 3">
    <name type="scientific">Achromobacter denitrificans</name>
    <name type="common">Alcaligenes denitrificans</name>
    <dbReference type="NCBI Taxonomy" id="32002"/>
    <lineage>
        <taxon>Bacteria</taxon>
        <taxon>Pseudomonadati</taxon>
        <taxon>Pseudomonadota</taxon>
        <taxon>Betaproteobacteria</taxon>
        <taxon>Burkholderiales</taxon>
        <taxon>Alcaligenaceae</taxon>
        <taxon>Achromobacter</taxon>
    </lineage>
</organism>
<name>A0A6J5HLZ5_ACHDE</name>
<protein>
    <submittedName>
        <fullName evidence="2">Uncharacterized protein</fullName>
    </submittedName>
</protein>
<reference evidence="2 3" key="1">
    <citation type="submission" date="2020-05" db="EMBL/GenBank/DDBJ databases">
        <title>FDA dAtabase for Regulatory Grade micrObial Sequences (FDA-ARGOS): Supporting development and validation of Infectious Disease Dx tests.</title>
        <authorList>
            <person name="Sproer C."/>
            <person name="Gronow S."/>
            <person name="Severitt S."/>
            <person name="Schroder I."/>
            <person name="Tallon L."/>
            <person name="Sadzewicz L."/>
            <person name="Zhao X."/>
            <person name="Vavikolanu K."/>
            <person name="Mehta A."/>
            <person name="Aluvathingal J."/>
            <person name="Nadendla S."/>
            <person name="Myers T."/>
            <person name="Yan Y."/>
            <person name="Sichtig H."/>
        </authorList>
    </citation>
    <scope>NUCLEOTIDE SEQUENCE [LARGE SCALE GENOMIC DNA]</scope>
    <source>
        <strain evidence="2 3">FDAARGOS_787</strain>
    </source>
</reference>
<proteinExistence type="predicted"/>